<dbReference type="STRING" id="410332.SAMN04488550_4518"/>
<evidence type="ECO:0000313" key="1">
    <source>
        <dbReference type="EMBL" id="GAC82148.1"/>
    </source>
</evidence>
<dbReference type="Pfam" id="PF11583">
    <property type="entry name" value="AurF"/>
    <property type="match status" value="1"/>
</dbReference>
<dbReference type="Gene3D" id="1.10.620.20">
    <property type="entry name" value="Ribonucleotide Reductase, subunit A"/>
    <property type="match status" value="1"/>
</dbReference>
<dbReference type="AlphaFoldDB" id="M3VCK0"/>
<gene>
    <name evidence="1" type="ORF">GM1_115_00010</name>
</gene>
<dbReference type="GO" id="GO:0016491">
    <property type="term" value="F:oxidoreductase activity"/>
    <property type="evidence" value="ECO:0007669"/>
    <property type="project" value="InterPro"/>
</dbReference>
<evidence type="ECO:0000313" key="2">
    <source>
        <dbReference type="Proteomes" id="UP000035009"/>
    </source>
</evidence>
<accession>M3VCK0</accession>
<dbReference type="Proteomes" id="UP000035009">
    <property type="component" value="Unassembled WGS sequence"/>
</dbReference>
<dbReference type="EMBL" id="BAOP01000115">
    <property type="protein sequence ID" value="GAC82148.1"/>
    <property type="molecule type" value="Genomic_DNA"/>
</dbReference>
<dbReference type="eggNOG" id="COG3396">
    <property type="taxonomic scope" value="Bacteria"/>
</dbReference>
<sequence length="108" mass="12378">MTVQNVEIKPDVSTEGVARVSARKPVDMQRSAGRLLRAAAEKFYDAEIDIDWDSPWEEGKYFLPEHRVSLYGTKLWEKMSDEQKVELGRHEIVSILSFGMYAENLLSS</sequence>
<organism evidence="1 2">
    <name type="scientific">Gordonia malaquae NBRC 108250</name>
    <dbReference type="NCBI Taxonomy" id="1223542"/>
    <lineage>
        <taxon>Bacteria</taxon>
        <taxon>Bacillati</taxon>
        <taxon>Actinomycetota</taxon>
        <taxon>Actinomycetes</taxon>
        <taxon>Mycobacteriales</taxon>
        <taxon>Gordoniaceae</taxon>
        <taxon>Gordonia</taxon>
    </lineage>
</organism>
<keyword evidence="2" id="KW-1185">Reference proteome</keyword>
<dbReference type="InterPro" id="IPR025859">
    <property type="entry name" value="AurF/CmlI"/>
</dbReference>
<proteinExistence type="predicted"/>
<feature type="non-terminal residue" evidence="1">
    <location>
        <position position="108"/>
    </location>
</feature>
<name>M3VCK0_GORML</name>
<protein>
    <submittedName>
        <fullName evidence="1">Uncharacterized protein</fullName>
    </submittedName>
</protein>
<dbReference type="InterPro" id="IPR012348">
    <property type="entry name" value="RNR-like"/>
</dbReference>
<comment type="caution">
    <text evidence="1">The sequence shown here is derived from an EMBL/GenBank/DDBJ whole genome shotgun (WGS) entry which is preliminary data.</text>
</comment>
<dbReference type="RefSeq" id="WP_008382690.1">
    <property type="nucleotide sequence ID" value="NZ_BAOP01000115.1"/>
</dbReference>
<reference evidence="1 2" key="1">
    <citation type="submission" date="2013-02" db="EMBL/GenBank/DDBJ databases">
        <title>Whole genome shotgun sequence of Gordonia malaquae NBRC 108250.</title>
        <authorList>
            <person name="Yoshida I."/>
            <person name="Hosoyama A."/>
            <person name="Tsuchikane K."/>
            <person name="Ando Y."/>
            <person name="Baba S."/>
            <person name="Ohji S."/>
            <person name="Hamada M."/>
            <person name="Tamura T."/>
            <person name="Yamazoe A."/>
            <person name="Yamazaki S."/>
            <person name="Fujita N."/>
        </authorList>
    </citation>
    <scope>NUCLEOTIDE SEQUENCE [LARGE SCALE GENOMIC DNA]</scope>
    <source>
        <strain evidence="1 2">NBRC 108250</strain>
    </source>
</reference>